<keyword evidence="2" id="KW-1185">Reference proteome</keyword>
<sequence length="161" mass="17882">MKRPELHRFHSNAIAFAKSLCSFRVISRLTHTLDRVARLLKVAGGGRKDSPHALASILCVILSFLTNCLHSGDSATQHWVHTDLIKILLSHAKANALVFVNVVDSNVLNTIFFQQQRRRLVAHSGEQHANWKVFTTTTNSTGVSPFKLLLVKVIARAAHSN</sequence>
<evidence type="ECO:0000313" key="1">
    <source>
        <dbReference type="EnsemblProtists" id="PYU1_T002637"/>
    </source>
</evidence>
<organism evidence="1 2">
    <name type="scientific">Globisporangium ultimum (strain ATCC 200006 / CBS 805.95 / DAOM BR144)</name>
    <name type="common">Pythium ultimum</name>
    <dbReference type="NCBI Taxonomy" id="431595"/>
    <lineage>
        <taxon>Eukaryota</taxon>
        <taxon>Sar</taxon>
        <taxon>Stramenopiles</taxon>
        <taxon>Oomycota</taxon>
        <taxon>Peronosporomycetes</taxon>
        <taxon>Pythiales</taxon>
        <taxon>Pythiaceae</taxon>
        <taxon>Globisporangium</taxon>
    </lineage>
</organism>
<dbReference type="HOGENOM" id="CLU_1648200_0_0_1"/>
<dbReference type="VEuPathDB" id="FungiDB:PYU1_G002634"/>
<dbReference type="AlphaFoldDB" id="K3WCE6"/>
<dbReference type="Proteomes" id="UP000019132">
    <property type="component" value="Unassembled WGS sequence"/>
</dbReference>
<name>K3WCE6_GLOUD</name>
<reference evidence="2" key="2">
    <citation type="submission" date="2010-04" db="EMBL/GenBank/DDBJ databases">
        <authorList>
            <person name="Buell R."/>
            <person name="Hamilton J."/>
            <person name="Hostetler J."/>
        </authorList>
    </citation>
    <scope>NUCLEOTIDE SEQUENCE [LARGE SCALE GENOMIC DNA]</scope>
    <source>
        <strain evidence="2">DAOM:BR144</strain>
    </source>
</reference>
<dbReference type="eggNOG" id="ENOG502RWB4">
    <property type="taxonomic scope" value="Eukaryota"/>
</dbReference>
<proteinExistence type="predicted"/>
<reference evidence="2" key="1">
    <citation type="journal article" date="2010" name="Genome Biol.">
        <title>Genome sequence of the necrotrophic plant pathogen Pythium ultimum reveals original pathogenicity mechanisms and effector repertoire.</title>
        <authorList>
            <person name="Levesque C.A."/>
            <person name="Brouwer H."/>
            <person name="Cano L."/>
            <person name="Hamilton J.P."/>
            <person name="Holt C."/>
            <person name="Huitema E."/>
            <person name="Raffaele S."/>
            <person name="Robideau G.P."/>
            <person name="Thines M."/>
            <person name="Win J."/>
            <person name="Zerillo M.M."/>
            <person name="Beakes G.W."/>
            <person name="Boore J.L."/>
            <person name="Busam D."/>
            <person name="Dumas B."/>
            <person name="Ferriera S."/>
            <person name="Fuerstenberg S.I."/>
            <person name="Gachon C.M."/>
            <person name="Gaulin E."/>
            <person name="Govers F."/>
            <person name="Grenville-Briggs L."/>
            <person name="Horner N."/>
            <person name="Hostetler J."/>
            <person name="Jiang R.H."/>
            <person name="Johnson J."/>
            <person name="Krajaejun T."/>
            <person name="Lin H."/>
            <person name="Meijer H.J."/>
            <person name="Moore B."/>
            <person name="Morris P."/>
            <person name="Phuntmart V."/>
            <person name="Puiu D."/>
            <person name="Shetty J."/>
            <person name="Stajich J.E."/>
            <person name="Tripathy S."/>
            <person name="Wawra S."/>
            <person name="van West P."/>
            <person name="Whitty B.R."/>
            <person name="Coutinho P.M."/>
            <person name="Henrissat B."/>
            <person name="Martin F."/>
            <person name="Thomas P.D."/>
            <person name="Tyler B.M."/>
            <person name="De Vries R.P."/>
            <person name="Kamoun S."/>
            <person name="Yandell M."/>
            <person name="Tisserat N."/>
            <person name="Buell C.R."/>
        </authorList>
    </citation>
    <scope>NUCLEOTIDE SEQUENCE</scope>
    <source>
        <strain evidence="2">DAOM:BR144</strain>
    </source>
</reference>
<dbReference type="EnsemblProtists" id="PYU1_T002637">
    <property type="protein sequence ID" value="PYU1_T002637"/>
    <property type="gene ID" value="PYU1_G002634"/>
</dbReference>
<reference evidence="1" key="3">
    <citation type="submission" date="2014-11" db="UniProtKB">
        <authorList>
            <consortium name="EnsemblProtists"/>
        </authorList>
    </citation>
    <scope>IDENTIFICATION</scope>
    <source>
        <strain evidence="1">DAOM BR144</strain>
    </source>
</reference>
<dbReference type="InParanoid" id="K3WCE6"/>
<accession>K3WCE6</accession>
<protein>
    <submittedName>
        <fullName evidence="1">Uncharacterized protein</fullName>
    </submittedName>
</protein>
<dbReference type="STRING" id="431595.K3WCE6"/>
<evidence type="ECO:0000313" key="2">
    <source>
        <dbReference type="Proteomes" id="UP000019132"/>
    </source>
</evidence>